<dbReference type="PROSITE" id="PS50125">
    <property type="entry name" value="GUANYLATE_CYCLASE_2"/>
    <property type="match status" value="1"/>
</dbReference>
<dbReference type="InterPro" id="IPR001054">
    <property type="entry name" value="A/G_cyclase"/>
</dbReference>
<dbReference type="SUPFAM" id="SSF55073">
    <property type="entry name" value="Nucleotide cyclase"/>
    <property type="match status" value="1"/>
</dbReference>
<reference evidence="1 2" key="2">
    <citation type="journal article" date="2017" name="Genome Biol. Evol.">
        <title>Trajectories and Drivers of Genome Evolution in Surface-Associated Marine Phaeobacter.</title>
        <authorList>
            <person name="Freese H.M."/>
            <person name="Sikorski J."/>
            <person name="Bunk B."/>
            <person name="Scheuner C."/>
            <person name="Meier-Kolthoff J.P."/>
            <person name="Sproer C."/>
            <person name="Gram L."/>
            <person name="Overmann J."/>
        </authorList>
    </citation>
    <scope>NUCLEOTIDE SEQUENCE [LARGE SCALE GENOMIC DNA]</scope>
    <source>
        <strain evidence="1 2">P88</strain>
    </source>
</reference>
<dbReference type="Gene3D" id="3.30.70.1230">
    <property type="entry name" value="Nucleotide cyclase"/>
    <property type="match status" value="1"/>
</dbReference>
<evidence type="ECO:0000313" key="1">
    <source>
        <dbReference type="EMBL" id="AUR00760.1"/>
    </source>
</evidence>
<proteinExistence type="predicted"/>
<dbReference type="GO" id="GO:0004016">
    <property type="term" value="F:adenylate cyclase activity"/>
    <property type="evidence" value="ECO:0007669"/>
    <property type="project" value="UniProtKB-ARBA"/>
</dbReference>
<protein>
    <submittedName>
        <fullName evidence="1">Putative adenylate and guanylate cyclase</fullName>
    </submittedName>
</protein>
<dbReference type="PANTHER" id="PTHR43081">
    <property type="entry name" value="ADENYLATE CYCLASE, TERMINAL-DIFFERENTIATION SPECIFIC-RELATED"/>
    <property type="match status" value="1"/>
</dbReference>
<reference evidence="1 2" key="1">
    <citation type="journal article" date="2017" name="Front. Microbiol.">
        <title>Phaeobacter piscinae sp. nov., a species of the Roseobacter group and potential aquaculture probiont.</title>
        <authorList>
            <person name="Sonnenschein E.C."/>
            <person name="Phippen C.B.W."/>
            <person name="Nielsen K.F."/>
            <person name="Mateiu R.V."/>
            <person name="Melchiorsen J."/>
            <person name="Gram L."/>
            <person name="Overmann J."/>
            <person name="Freese H.M."/>
        </authorList>
    </citation>
    <scope>NUCLEOTIDE SEQUENCE [LARGE SCALE GENOMIC DNA]</scope>
    <source>
        <strain evidence="1 2">P88</strain>
    </source>
</reference>
<dbReference type="Proteomes" id="UP000236447">
    <property type="component" value="Chromosome"/>
</dbReference>
<organism evidence="1 2">
    <name type="scientific">Phaeobacter inhibens</name>
    <dbReference type="NCBI Taxonomy" id="221822"/>
    <lineage>
        <taxon>Bacteria</taxon>
        <taxon>Pseudomonadati</taxon>
        <taxon>Pseudomonadota</taxon>
        <taxon>Alphaproteobacteria</taxon>
        <taxon>Rhodobacterales</taxon>
        <taxon>Roseobacteraceae</taxon>
        <taxon>Phaeobacter</taxon>
    </lineage>
</organism>
<dbReference type="AlphaFoldDB" id="A0A2I7KDT5"/>
<name>A0A2I7KDT5_9RHOB</name>
<gene>
    <name evidence="1" type="ORF">PhaeoP88_03439</name>
</gene>
<sequence length="470" mass="52149">MAVTASAPAPALDSDEAIFTQESPYALDALTEHKRNGLELAVRARWVAMAVTAAFLVYVNPEWDVLYYHFILALLCLNGWLIRRVGRVGQSRLEMLLIFADLAIMTAGMVIPNPFSSEDLPLAIQYRYGNFIYFFIILAAGTLAYSWRTVIAIGSWTVLIWLSAAFTAWWFASPQAGLSAALLEAVEGNQSLVPLVDPNDFALHQRLQEAIVFFLVAVTLGVSSRRFYQLIQNNAGLERERANLSRYFSPNVVQQLSQNDEPLKQTRRQDVAILFIDIIGFTRLAAERDAYQVIDLLRDFHGRMELEVFRHQGTLDKYLGDGLMATFGTPLAGPHDATNALACARAMLASLADWNAERRRYGEAEIHVGIGVHFGETVLGNIGANRLEYAVIGNAVNIAARLEERTRELDALIVISEALRQRVQNEGGQLDLQTGFVEHRGCELRGLTLPMTLWVLPRQADALAGSGSGR</sequence>
<evidence type="ECO:0000313" key="2">
    <source>
        <dbReference type="Proteomes" id="UP000236447"/>
    </source>
</evidence>
<dbReference type="CDD" id="cd07302">
    <property type="entry name" value="CHD"/>
    <property type="match status" value="1"/>
</dbReference>
<dbReference type="Pfam" id="PF00211">
    <property type="entry name" value="Guanylate_cyc"/>
    <property type="match status" value="1"/>
</dbReference>
<dbReference type="GO" id="GO:0009190">
    <property type="term" value="P:cyclic nucleotide biosynthetic process"/>
    <property type="evidence" value="ECO:0007669"/>
    <property type="project" value="InterPro"/>
</dbReference>
<dbReference type="GeneID" id="57290077"/>
<dbReference type="EMBL" id="CP010725">
    <property type="protein sequence ID" value="AUR00760.1"/>
    <property type="molecule type" value="Genomic_DNA"/>
</dbReference>
<dbReference type="RefSeq" id="WP_014881418.1">
    <property type="nucleotide sequence ID" value="NZ_CBCSDS010000003.1"/>
</dbReference>
<dbReference type="OMA" id="WIMLGME"/>
<dbReference type="PANTHER" id="PTHR43081:SF1">
    <property type="entry name" value="ADENYLATE CYCLASE, TERMINAL-DIFFERENTIATION SPECIFIC"/>
    <property type="match status" value="1"/>
</dbReference>
<dbReference type="GO" id="GO:0035556">
    <property type="term" value="P:intracellular signal transduction"/>
    <property type="evidence" value="ECO:0007669"/>
    <property type="project" value="InterPro"/>
</dbReference>
<dbReference type="InterPro" id="IPR029787">
    <property type="entry name" value="Nucleotide_cyclase"/>
</dbReference>
<dbReference type="SMART" id="SM00044">
    <property type="entry name" value="CYCc"/>
    <property type="match status" value="1"/>
</dbReference>
<accession>A0A2I7KDT5</accession>
<dbReference type="InterPro" id="IPR050697">
    <property type="entry name" value="Adenylyl/Guanylyl_Cyclase_3/4"/>
</dbReference>